<protein>
    <submittedName>
        <fullName evidence="1">Uncharacterized protein</fullName>
    </submittedName>
</protein>
<name>A0AAW2YXG8_9EUKA</name>
<accession>A0AAW2YXG8</accession>
<dbReference type="AlphaFoldDB" id="A0AAW2YXG8"/>
<dbReference type="EMBL" id="JAOPGA020000784">
    <property type="protein sequence ID" value="KAL0481699.1"/>
    <property type="molecule type" value="Genomic_DNA"/>
</dbReference>
<sequence>MSHFVQLVLYDGTNPDSLVSEGKVVDEYRVNCKEYISKVIEEIRNKRATVEDELIKIIDNNVPVPHRLLLQEPYDVNTVSSKTT</sequence>
<organism evidence="1 2">
    <name type="scientific">Acrasis kona</name>
    <dbReference type="NCBI Taxonomy" id="1008807"/>
    <lineage>
        <taxon>Eukaryota</taxon>
        <taxon>Discoba</taxon>
        <taxon>Heterolobosea</taxon>
        <taxon>Tetramitia</taxon>
        <taxon>Eutetramitia</taxon>
        <taxon>Acrasidae</taxon>
        <taxon>Acrasis</taxon>
    </lineage>
</organism>
<dbReference type="Proteomes" id="UP001431209">
    <property type="component" value="Unassembled WGS sequence"/>
</dbReference>
<keyword evidence="2" id="KW-1185">Reference proteome</keyword>
<comment type="caution">
    <text evidence="1">The sequence shown here is derived from an EMBL/GenBank/DDBJ whole genome shotgun (WGS) entry which is preliminary data.</text>
</comment>
<proteinExistence type="predicted"/>
<reference evidence="1 2" key="1">
    <citation type="submission" date="2024-03" db="EMBL/GenBank/DDBJ databases">
        <title>The Acrasis kona genome and developmental transcriptomes reveal deep origins of eukaryotic multicellular pathways.</title>
        <authorList>
            <person name="Sheikh S."/>
            <person name="Fu C.-J."/>
            <person name="Brown M.W."/>
            <person name="Baldauf S.L."/>
        </authorList>
    </citation>
    <scope>NUCLEOTIDE SEQUENCE [LARGE SCALE GENOMIC DNA]</scope>
    <source>
        <strain evidence="1 2">ATCC MYA-3509</strain>
    </source>
</reference>
<evidence type="ECO:0000313" key="2">
    <source>
        <dbReference type="Proteomes" id="UP001431209"/>
    </source>
</evidence>
<gene>
    <name evidence="1" type="ORF">AKO1_012522</name>
</gene>
<evidence type="ECO:0000313" key="1">
    <source>
        <dbReference type="EMBL" id="KAL0481699.1"/>
    </source>
</evidence>